<dbReference type="Proteomes" id="UP000225277">
    <property type="component" value="Unassembled WGS sequence"/>
</dbReference>
<proteinExistence type="predicted"/>
<organism evidence="1 2">
    <name type="scientific">Ramularia collo-cygni</name>
    <dbReference type="NCBI Taxonomy" id="112498"/>
    <lineage>
        <taxon>Eukaryota</taxon>
        <taxon>Fungi</taxon>
        <taxon>Dikarya</taxon>
        <taxon>Ascomycota</taxon>
        <taxon>Pezizomycotina</taxon>
        <taxon>Dothideomycetes</taxon>
        <taxon>Dothideomycetidae</taxon>
        <taxon>Mycosphaerellales</taxon>
        <taxon>Mycosphaerellaceae</taxon>
        <taxon>Ramularia</taxon>
    </lineage>
</organism>
<accession>A0A2D3VPU5</accession>
<dbReference type="EMBL" id="FJUY01000025">
    <property type="protein sequence ID" value="CZT25184.1"/>
    <property type="molecule type" value="Genomic_DNA"/>
</dbReference>
<evidence type="ECO:0000313" key="1">
    <source>
        <dbReference type="EMBL" id="CZT25184.1"/>
    </source>
</evidence>
<sequence>MPTCRKNLRAKIREEPYNGLRLNKKQPFVTSTLVVDNTAYISSSLKGGPFLYLLNGETDPNKSRYTDLNPKLEITEVQRALTRCQLAKFTEEGVNPGHRTGANCGEQMAALAFVTTQSQRSLKGAKIISIQGKKDNASVAPPCGDPKGNLIFTGEWGCHDFTSEIGMGMTVIKSKDRKARDVSPQDIAITYAVYP</sequence>
<dbReference type="GeneID" id="35605948"/>
<evidence type="ECO:0000313" key="2">
    <source>
        <dbReference type="Proteomes" id="UP000225277"/>
    </source>
</evidence>
<dbReference type="RefSeq" id="XP_023631907.1">
    <property type="nucleotide sequence ID" value="XM_023776139.1"/>
</dbReference>
<reference evidence="1 2" key="1">
    <citation type="submission" date="2016-03" db="EMBL/GenBank/DDBJ databases">
        <authorList>
            <person name="Ploux O."/>
        </authorList>
    </citation>
    <scope>NUCLEOTIDE SEQUENCE [LARGE SCALE GENOMIC DNA]</scope>
    <source>
        <strain evidence="1 2">URUG2</strain>
    </source>
</reference>
<protein>
    <submittedName>
        <fullName evidence="1">Uncharacterized protein</fullName>
    </submittedName>
</protein>
<dbReference type="OrthoDB" id="3780330at2759"/>
<name>A0A2D3VPU5_9PEZI</name>
<dbReference type="AlphaFoldDB" id="A0A2D3VPU5"/>
<keyword evidence="2" id="KW-1185">Reference proteome</keyword>
<gene>
    <name evidence="1" type="ORF">RCC_10913</name>
</gene>